<dbReference type="OMA" id="LAQYWTD"/>
<dbReference type="RefSeq" id="XP_013019423.1">
    <property type="nucleotide sequence ID" value="XM_013163969.1"/>
</dbReference>
<organism evidence="2 3">
    <name type="scientific">Schizosaccharomyces octosporus (strain yFS286)</name>
    <name type="common">Fission yeast</name>
    <name type="synonym">Octosporomyces octosporus</name>
    <dbReference type="NCBI Taxonomy" id="483514"/>
    <lineage>
        <taxon>Eukaryota</taxon>
        <taxon>Fungi</taxon>
        <taxon>Dikarya</taxon>
        <taxon>Ascomycota</taxon>
        <taxon>Taphrinomycotina</taxon>
        <taxon>Schizosaccharomycetes</taxon>
        <taxon>Schizosaccharomycetales</taxon>
        <taxon>Schizosaccharomycetaceae</taxon>
        <taxon>Schizosaccharomyces</taxon>
    </lineage>
</organism>
<gene>
    <name evidence="2" type="ORF">SOCG_04822</name>
</gene>
<dbReference type="PANTHER" id="PTHR38698">
    <property type="entry name" value="EXPRESSED PROTEIN"/>
    <property type="match status" value="1"/>
</dbReference>
<dbReference type="VEuPathDB" id="FungiDB:SOCG_04822"/>
<sequence>MDLDTSSVRRSLDEGNSQDPIKDEESDFEPSSTSINAENTNHTKLKETKSSDSLQETNTASIASPVDELQSFGMDESKAMEEEIDHDDHLVEEKNNEEEEHELDESNDFDDFGEFGEVEMETPVTTFEGEHWLENFEASLHAVFGPPKDPEHLPESPLDLERILSLWDKLIEMPVLQRPDWLRSSIRHIFLVSMGLPVDLDELLPSQSNPSSSSASFKNILKISTSSTQLENEPSFNYTVARRLCCTTHEILASRSSDALVKHINMLKQYVSEATALAQYWTDKRDSSFNDKLLYETVVDDLVQHSKRLRKSAR</sequence>
<reference evidence="2 3" key="1">
    <citation type="journal article" date="2011" name="Science">
        <title>Comparative functional genomics of the fission yeasts.</title>
        <authorList>
            <person name="Rhind N."/>
            <person name="Chen Z."/>
            <person name="Yassour M."/>
            <person name="Thompson D.A."/>
            <person name="Haas B.J."/>
            <person name="Habib N."/>
            <person name="Wapinski I."/>
            <person name="Roy S."/>
            <person name="Lin M.F."/>
            <person name="Heiman D.I."/>
            <person name="Young S.K."/>
            <person name="Furuya K."/>
            <person name="Guo Y."/>
            <person name="Pidoux A."/>
            <person name="Chen H.M."/>
            <person name="Robbertse B."/>
            <person name="Goldberg J.M."/>
            <person name="Aoki K."/>
            <person name="Bayne E.H."/>
            <person name="Berlin A.M."/>
            <person name="Desjardins C.A."/>
            <person name="Dobbs E."/>
            <person name="Dukaj L."/>
            <person name="Fan L."/>
            <person name="FitzGerald M.G."/>
            <person name="French C."/>
            <person name="Gujja S."/>
            <person name="Hansen K."/>
            <person name="Keifenheim D."/>
            <person name="Levin J.Z."/>
            <person name="Mosher R.A."/>
            <person name="Mueller C.A."/>
            <person name="Pfiffner J."/>
            <person name="Priest M."/>
            <person name="Russ C."/>
            <person name="Smialowska A."/>
            <person name="Swoboda P."/>
            <person name="Sykes S.M."/>
            <person name="Vaughn M."/>
            <person name="Vengrova S."/>
            <person name="Yoder R."/>
            <person name="Zeng Q."/>
            <person name="Allshire R."/>
            <person name="Baulcombe D."/>
            <person name="Birren B.W."/>
            <person name="Brown W."/>
            <person name="Ekwall K."/>
            <person name="Kellis M."/>
            <person name="Leatherwood J."/>
            <person name="Levin H."/>
            <person name="Margalit H."/>
            <person name="Martienssen R."/>
            <person name="Nieduszynski C.A."/>
            <person name="Spatafora J.W."/>
            <person name="Friedman N."/>
            <person name="Dalgaard J.Z."/>
            <person name="Baumann P."/>
            <person name="Niki H."/>
            <person name="Regev A."/>
            <person name="Nusbaum C."/>
        </authorList>
    </citation>
    <scope>NUCLEOTIDE SEQUENCE [LARGE SCALE GENOMIC DNA]</scope>
    <source>
        <strain evidence="3">yFS286</strain>
    </source>
</reference>
<evidence type="ECO:0000256" key="1">
    <source>
        <dbReference type="SAM" id="MobiDB-lite"/>
    </source>
</evidence>
<feature type="compositionally biased region" description="Acidic residues" evidence="1">
    <location>
        <begin position="95"/>
        <end position="112"/>
    </location>
</feature>
<name>S9RDJ5_SCHOY</name>
<dbReference type="GeneID" id="25033782"/>
<feature type="region of interest" description="Disordered" evidence="1">
    <location>
        <begin position="93"/>
        <end position="112"/>
    </location>
</feature>
<proteinExistence type="predicted"/>
<feature type="compositionally biased region" description="Polar residues" evidence="1">
    <location>
        <begin position="1"/>
        <end position="19"/>
    </location>
</feature>
<dbReference type="OrthoDB" id="5378975at2759"/>
<feature type="compositionally biased region" description="Polar residues" evidence="1">
    <location>
        <begin position="29"/>
        <end position="42"/>
    </location>
</feature>
<feature type="region of interest" description="Disordered" evidence="1">
    <location>
        <begin position="1"/>
        <end position="80"/>
    </location>
</feature>
<protein>
    <submittedName>
        <fullName evidence="2">Fungal protein</fullName>
    </submittedName>
</protein>
<dbReference type="Proteomes" id="UP000016088">
    <property type="component" value="Unassembled WGS sequence"/>
</dbReference>
<accession>S9RDJ5</accession>
<dbReference type="EMBL" id="KE503207">
    <property type="protein sequence ID" value="EPX72129.1"/>
    <property type="molecule type" value="Genomic_DNA"/>
</dbReference>
<dbReference type="Pfam" id="PF17104">
    <property type="entry name" value="YBL010C_LAA2"/>
    <property type="match status" value="2"/>
</dbReference>
<dbReference type="AlphaFoldDB" id="S9RDJ5"/>
<dbReference type="HOGENOM" id="CLU_839799_0_0_1"/>
<dbReference type="eggNOG" id="ENOG502RZVD">
    <property type="taxonomic scope" value="Eukaryota"/>
</dbReference>
<feature type="compositionally biased region" description="Polar residues" evidence="1">
    <location>
        <begin position="51"/>
        <end position="62"/>
    </location>
</feature>
<dbReference type="PANTHER" id="PTHR38698:SF1">
    <property type="entry name" value="FUNGAL PROTEIN"/>
    <property type="match status" value="1"/>
</dbReference>
<evidence type="ECO:0000313" key="3">
    <source>
        <dbReference type="Proteomes" id="UP000016088"/>
    </source>
</evidence>
<dbReference type="InterPro" id="IPR031355">
    <property type="entry name" value="YBL010C/LAA2-like"/>
</dbReference>
<evidence type="ECO:0000313" key="2">
    <source>
        <dbReference type="EMBL" id="EPX72129.1"/>
    </source>
</evidence>
<keyword evidence="3" id="KW-1185">Reference proteome</keyword>